<dbReference type="Proteomes" id="UP000695000">
    <property type="component" value="Unplaced"/>
</dbReference>
<sequence length="151" mass="17510">MTDANPNTKEPEEPPCAKVADVILNPSGLDKRRDTFQRKQDLRKVSSTPNLGRRLTSRRISGKIPLPNIEKKINNSERRTSGQNYRESLISGRMSDRRTAFMDNNINRYQEMLQFTDDKLSEAIHSMPFAKYDQWIKKSDINPLLLVFKDL</sequence>
<feature type="compositionally biased region" description="Basic and acidic residues" evidence="1">
    <location>
        <begin position="29"/>
        <end position="44"/>
    </location>
</feature>
<gene>
    <name evidence="3" type="primary">LOC108566470</name>
</gene>
<accession>A0ABM1N4V6</accession>
<protein>
    <submittedName>
        <fullName evidence="3">Uncharacterized protein LOC108566470</fullName>
    </submittedName>
</protein>
<feature type="region of interest" description="Disordered" evidence="1">
    <location>
        <begin position="1"/>
        <end position="60"/>
    </location>
</feature>
<reference evidence="3" key="1">
    <citation type="submission" date="2025-08" db="UniProtKB">
        <authorList>
            <consortium name="RefSeq"/>
        </authorList>
    </citation>
    <scope>IDENTIFICATION</scope>
    <source>
        <tissue evidence="3">Whole Larva</tissue>
    </source>
</reference>
<name>A0ABM1N4V6_NICVS</name>
<keyword evidence="2" id="KW-1185">Reference proteome</keyword>
<organism evidence="2 3">
    <name type="scientific">Nicrophorus vespilloides</name>
    <name type="common">Boreal carrion beetle</name>
    <dbReference type="NCBI Taxonomy" id="110193"/>
    <lineage>
        <taxon>Eukaryota</taxon>
        <taxon>Metazoa</taxon>
        <taxon>Ecdysozoa</taxon>
        <taxon>Arthropoda</taxon>
        <taxon>Hexapoda</taxon>
        <taxon>Insecta</taxon>
        <taxon>Pterygota</taxon>
        <taxon>Neoptera</taxon>
        <taxon>Endopterygota</taxon>
        <taxon>Coleoptera</taxon>
        <taxon>Polyphaga</taxon>
        <taxon>Staphyliniformia</taxon>
        <taxon>Silphidae</taxon>
        <taxon>Nicrophorinae</taxon>
        <taxon>Nicrophorus</taxon>
    </lineage>
</organism>
<dbReference type="GeneID" id="108566470"/>
<proteinExistence type="predicted"/>
<evidence type="ECO:0000313" key="2">
    <source>
        <dbReference type="Proteomes" id="UP000695000"/>
    </source>
</evidence>
<evidence type="ECO:0000313" key="3">
    <source>
        <dbReference type="RefSeq" id="XP_017781856.1"/>
    </source>
</evidence>
<evidence type="ECO:0000256" key="1">
    <source>
        <dbReference type="SAM" id="MobiDB-lite"/>
    </source>
</evidence>
<dbReference type="RefSeq" id="XP_017781856.1">
    <property type="nucleotide sequence ID" value="XM_017926367.1"/>
</dbReference>